<feature type="domain" description="PHP" evidence="9">
    <location>
        <begin position="14"/>
        <end position="207"/>
    </location>
</feature>
<dbReference type="GO" id="GO:0005737">
    <property type="term" value="C:cytoplasm"/>
    <property type="evidence" value="ECO:0007669"/>
    <property type="project" value="TreeGrafter"/>
</dbReference>
<dbReference type="GO" id="GO:0004401">
    <property type="term" value="F:histidinol-phosphatase activity"/>
    <property type="evidence" value="ECO:0007669"/>
    <property type="project" value="UniProtKB-UniRule"/>
</dbReference>
<protein>
    <recommendedName>
        <fullName evidence="3 8">Histidinol-phosphatase</fullName>
        <shortName evidence="8">HolPase</shortName>
        <ecNumber evidence="3 8">3.1.3.15</ecNumber>
    </recommendedName>
</protein>
<accession>A0A933MKB7</accession>
<evidence type="ECO:0000256" key="4">
    <source>
        <dbReference type="ARBA" id="ARBA00022605"/>
    </source>
</evidence>
<dbReference type="Proteomes" id="UP000736328">
    <property type="component" value="Unassembled WGS sequence"/>
</dbReference>
<comment type="similarity">
    <text evidence="2 8">Belongs to the PHP hydrolase family. HisK subfamily.</text>
</comment>
<reference evidence="10" key="1">
    <citation type="submission" date="2020-07" db="EMBL/GenBank/DDBJ databases">
        <title>Huge and variable diversity of episymbiotic CPR bacteria and DPANN archaea in groundwater ecosystems.</title>
        <authorList>
            <person name="He C.Y."/>
            <person name="Keren R."/>
            <person name="Whittaker M."/>
            <person name="Farag I.F."/>
            <person name="Doudna J."/>
            <person name="Cate J.H.D."/>
            <person name="Banfield J.F."/>
        </authorList>
    </citation>
    <scope>NUCLEOTIDE SEQUENCE</scope>
    <source>
        <strain evidence="10">NC_groundwater_1520_Pr4_B-0.1um_53_5</strain>
    </source>
</reference>
<evidence type="ECO:0000256" key="1">
    <source>
        <dbReference type="ARBA" id="ARBA00004970"/>
    </source>
</evidence>
<dbReference type="NCBIfam" id="TIGR01856">
    <property type="entry name" value="hisJ_fam"/>
    <property type="match status" value="1"/>
</dbReference>
<keyword evidence="4 8" id="KW-0028">Amino-acid biosynthesis</keyword>
<evidence type="ECO:0000256" key="5">
    <source>
        <dbReference type="ARBA" id="ARBA00022801"/>
    </source>
</evidence>
<sequence length="266" mass="31213">MNPEILKYQIGTIDTHLHSRISCDSEMGMQAACRQALKLGLKALVFTEHADFDPSDQGYNFYDDRKYNEDLAEAQVAMGRSLKIYQGIEITYQPQYRQKILDFIHQHQFDFTIGSVHKVGEDDVSWPELAKKYYGLMEEEQAYGEYFQEVEKLIDSRLFDCLGHLDLCKRYGHLHYGPLIYRKYEKSYKKLLKRLIQLDMMLEINTSGLRRQIRETFPPYPAVLEYLKMGGTRLILGSDAHRIQDIGQDFEKVLQDLPQLNKIKRK</sequence>
<keyword evidence="5 8" id="KW-0378">Hydrolase</keyword>
<evidence type="ECO:0000256" key="2">
    <source>
        <dbReference type="ARBA" id="ARBA00009152"/>
    </source>
</evidence>
<evidence type="ECO:0000256" key="8">
    <source>
        <dbReference type="RuleBase" id="RU366003"/>
    </source>
</evidence>
<evidence type="ECO:0000256" key="3">
    <source>
        <dbReference type="ARBA" id="ARBA00013085"/>
    </source>
</evidence>
<organism evidence="10 11">
    <name type="scientific">candidate division TA06 bacterium</name>
    <dbReference type="NCBI Taxonomy" id="2250710"/>
    <lineage>
        <taxon>Bacteria</taxon>
        <taxon>Bacteria division TA06</taxon>
    </lineage>
</organism>
<dbReference type="Gene3D" id="3.20.20.140">
    <property type="entry name" value="Metal-dependent hydrolases"/>
    <property type="match status" value="1"/>
</dbReference>
<dbReference type="Pfam" id="PF02811">
    <property type="entry name" value="PHP"/>
    <property type="match status" value="1"/>
</dbReference>
<dbReference type="PANTHER" id="PTHR21039">
    <property type="entry name" value="HISTIDINOL PHOSPHATASE-RELATED"/>
    <property type="match status" value="1"/>
</dbReference>
<dbReference type="EMBL" id="JACQXR010000039">
    <property type="protein sequence ID" value="MBI4726201.1"/>
    <property type="molecule type" value="Genomic_DNA"/>
</dbReference>
<dbReference type="SUPFAM" id="SSF89550">
    <property type="entry name" value="PHP domain-like"/>
    <property type="match status" value="1"/>
</dbReference>
<dbReference type="InterPro" id="IPR004013">
    <property type="entry name" value="PHP_dom"/>
</dbReference>
<proteinExistence type="inferred from homology"/>
<dbReference type="PANTHER" id="PTHR21039:SF0">
    <property type="entry name" value="HISTIDINOL-PHOSPHATASE"/>
    <property type="match status" value="1"/>
</dbReference>
<dbReference type="AlphaFoldDB" id="A0A933MKB7"/>
<evidence type="ECO:0000256" key="6">
    <source>
        <dbReference type="ARBA" id="ARBA00023102"/>
    </source>
</evidence>
<gene>
    <name evidence="10" type="ORF">HY768_03080</name>
</gene>
<evidence type="ECO:0000256" key="7">
    <source>
        <dbReference type="ARBA" id="ARBA00049158"/>
    </source>
</evidence>
<evidence type="ECO:0000313" key="11">
    <source>
        <dbReference type="Proteomes" id="UP000736328"/>
    </source>
</evidence>
<name>A0A933MKB7_UNCT6</name>
<evidence type="ECO:0000313" key="10">
    <source>
        <dbReference type="EMBL" id="MBI4726201.1"/>
    </source>
</evidence>
<dbReference type="InterPro" id="IPR010140">
    <property type="entry name" value="Histidinol_P_phosphatase_HisJ"/>
</dbReference>
<dbReference type="EC" id="3.1.3.15" evidence="3 8"/>
<comment type="catalytic activity">
    <reaction evidence="7 8">
        <text>L-histidinol phosphate + H2O = L-histidinol + phosphate</text>
        <dbReference type="Rhea" id="RHEA:14465"/>
        <dbReference type="ChEBI" id="CHEBI:15377"/>
        <dbReference type="ChEBI" id="CHEBI:43474"/>
        <dbReference type="ChEBI" id="CHEBI:57699"/>
        <dbReference type="ChEBI" id="CHEBI:57980"/>
        <dbReference type="EC" id="3.1.3.15"/>
    </reaction>
</comment>
<comment type="caution">
    <text evidence="10">The sequence shown here is derived from an EMBL/GenBank/DDBJ whole genome shotgun (WGS) entry which is preliminary data.</text>
</comment>
<dbReference type="GO" id="GO:0000105">
    <property type="term" value="P:L-histidine biosynthetic process"/>
    <property type="evidence" value="ECO:0007669"/>
    <property type="project" value="UniProtKB-UniRule"/>
</dbReference>
<evidence type="ECO:0000259" key="9">
    <source>
        <dbReference type="Pfam" id="PF02811"/>
    </source>
</evidence>
<keyword evidence="6 8" id="KW-0368">Histidine biosynthesis</keyword>
<comment type="pathway">
    <text evidence="1 8">Amino-acid biosynthesis; L-histidine biosynthesis; L-histidine from 5-phospho-alpha-D-ribose 1-diphosphate: step 8/9.</text>
</comment>
<dbReference type="InterPro" id="IPR016195">
    <property type="entry name" value="Pol/histidinol_Pase-like"/>
</dbReference>